<organism evidence="2">
    <name type="scientific">Dunaliella tertiolecta</name>
    <name type="common">Green alga</name>
    <dbReference type="NCBI Taxonomy" id="3047"/>
    <lineage>
        <taxon>Eukaryota</taxon>
        <taxon>Viridiplantae</taxon>
        <taxon>Chlorophyta</taxon>
        <taxon>core chlorophytes</taxon>
        <taxon>Chlorophyceae</taxon>
        <taxon>CS clade</taxon>
        <taxon>Chlamydomonadales</taxon>
        <taxon>Dunaliellaceae</taxon>
        <taxon>Dunaliella</taxon>
    </lineage>
</organism>
<keyword evidence="1" id="KW-0732">Signal</keyword>
<protein>
    <recommendedName>
        <fullName evidence="3">Anaphase-promoting complex subunit 1</fullName>
    </recommendedName>
</protein>
<gene>
    <name evidence="2" type="ORF">DTER00134_LOCUS8109</name>
</gene>
<name>A0A7S3VLC7_DUNTE</name>
<feature type="chain" id="PRO_5030907199" description="Anaphase-promoting complex subunit 1" evidence="1">
    <location>
        <begin position="28"/>
        <end position="390"/>
    </location>
</feature>
<feature type="signal peptide" evidence="1">
    <location>
        <begin position="1"/>
        <end position="27"/>
    </location>
</feature>
<evidence type="ECO:0000313" key="2">
    <source>
        <dbReference type="EMBL" id="CAE0493036.1"/>
    </source>
</evidence>
<evidence type="ECO:0000256" key="1">
    <source>
        <dbReference type="SAM" id="SignalP"/>
    </source>
</evidence>
<accession>A0A7S3VLC7</accession>
<reference evidence="2" key="1">
    <citation type="submission" date="2021-01" db="EMBL/GenBank/DDBJ databases">
        <authorList>
            <person name="Corre E."/>
            <person name="Pelletier E."/>
            <person name="Niang G."/>
            <person name="Scheremetjew M."/>
            <person name="Finn R."/>
            <person name="Kale V."/>
            <person name="Holt S."/>
            <person name="Cochrane G."/>
            <person name="Meng A."/>
            <person name="Brown T."/>
            <person name="Cohen L."/>
        </authorList>
    </citation>
    <scope>NUCLEOTIDE SEQUENCE</scope>
    <source>
        <strain evidence="2">CCMP1320</strain>
    </source>
</reference>
<dbReference type="EMBL" id="HBIP01014069">
    <property type="protein sequence ID" value="CAE0493036.1"/>
    <property type="molecule type" value="Transcribed_RNA"/>
</dbReference>
<sequence length="390" mass="41853">MQVSSRHPCSWKCPVVVRVCALSCCFAAGSLLHLPNAGIQPPPVLLDALLLRVSVLLPELGPQEMVQVARALVALQYRPSDVWLSAFVAQCRTHLPALAGDDLGMLLWALSSLGTPMDQAWLLAFCREAARGWTTHTGESLGRMAWGLSQYNFTPFSSANPESGPAPAALKNALGAEQVFELPASRYDDVARLQQQGPMATLSQQQPQAVLSMTRKEEAWWSGFYRTCGEQWHTASPQALVLMLLGVAQLVCSAPDREWQRGLMRAIRLCVPRPPTSDSVLPTLLMVAGIVPPRGATDPSGAAGHRAGGRRETVGVSPSALAALQTTAAPTAMGSQDAESLMQGQQQECVPPPMSREEVLAVLPPQAAQSVWLAAFLAELKAQWGMGRVL</sequence>
<evidence type="ECO:0008006" key="3">
    <source>
        <dbReference type="Google" id="ProtNLM"/>
    </source>
</evidence>
<proteinExistence type="predicted"/>
<dbReference type="AlphaFoldDB" id="A0A7S3VLC7"/>